<dbReference type="PRINTS" id="PR00455">
    <property type="entry name" value="HTHTETR"/>
</dbReference>
<dbReference type="Gene3D" id="1.10.357.10">
    <property type="entry name" value="Tetracycline Repressor, domain 2"/>
    <property type="match status" value="1"/>
</dbReference>
<dbReference type="Pfam" id="PF00440">
    <property type="entry name" value="TetR_N"/>
    <property type="match status" value="1"/>
</dbReference>
<evidence type="ECO:0000256" key="5">
    <source>
        <dbReference type="PROSITE-ProRule" id="PRU00335"/>
    </source>
</evidence>
<keyword evidence="2" id="KW-0805">Transcription regulation</keyword>
<dbReference type="OrthoDB" id="9814200at2"/>
<keyword evidence="4" id="KW-0804">Transcription</keyword>
<dbReference type="InterPro" id="IPR001647">
    <property type="entry name" value="HTH_TetR"/>
</dbReference>
<comment type="caution">
    <text evidence="7">The sequence shown here is derived from an EMBL/GenBank/DDBJ whole genome shotgun (WGS) entry which is preliminary data.</text>
</comment>
<dbReference type="STRING" id="1279009.ADICEAN_00318"/>
<keyword evidence="8" id="KW-1185">Reference proteome</keyword>
<dbReference type="Gene3D" id="1.10.10.60">
    <property type="entry name" value="Homeodomain-like"/>
    <property type="match status" value="1"/>
</dbReference>
<sequence>MNGRVLSKKKQVEQTATSLFQQRGYAATSMRDMAQALGIEAASLYSHIRSKEEILQNICFRMARLFFAAQDEALSGFTGTASEKLSRAIVAHIKAITEDTSASAVFFSEWRHLSEPHLSEFKEMQARYEGTFREILHEGLGSGEFVDLDEKFAMLTILSALNWTHQWFKPSGRMSAEEIGQRLADVILNGLRKK</sequence>
<organism evidence="7 8">
    <name type="scientific">Cesiribacter andamanensis AMV16</name>
    <dbReference type="NCBI Taxonomy" id="1279009"/>
    <lineage>
        <taxon>Bacteria</taxon>
        <taxon>Pseudomonadati</taxon>
        <taxon>Bacteroidota</taxon>
        <taxon>Cytophagia</taxon>
        <taxon>Cytophagales</taxon>
        <taxon>Cesiribacteraceae</taxon>
        <taxon>Cesiribacter</taxon>
    </lineage>
</organism>
<dbReference type="PANTHER" id="PTHR30055:SF175">
    <property type="entry name" value="HTH-TYPE TRANSCRIPTIONAL REPRESSOR KSTR2"/>
    <property type="match status" value="1"/>
</dbReference>
<accession>M7NS84</accession>
<evidence type="ECO:0000256" key="1">
    <source>
        <dbReference type="ARBA" id="ARBA00022491"/>
    </source>
</evidence>
<protein>
    <submittedName>
        <fullName evidence="7">HTH-type transcriptional repressor KstR2</fullName>
    </submittedName>
</protein>
<evidence type="ECO:0000313" key="7">
    <source>
        <dbReference type="EMBL" id="EMR04560.1"/>
    </source>
</evidence>
<reference evidence="7 8" key="1">
    <citation type="journal article" date="2013" name="Genome Announc.">
        <title>Draft Genome Sequence of Cesiribacter andamanensis Strain AMV16T, Isolated from a Soil Sample from a Mud Volcano in the Andaman Islands, India.</title>
        <authorList>
            <person name="Shivaji S."/>
            <person name="Ara S."/>
            <person name="Begum Z."/>
            <person name="Srinivas T.N."/>
            <person name="Singh A."/>
            <person name="Kumar Pinnaka A."/>
        </authorList>
    </citation>
    <scope>NUCLEOTIDE SEQUENCE [LARGE SCALE GENOMIC DNA]</scope>
    <source>
        <strain evidence="7 8">AMV16</strain>
    </source>
</reference>
<evidence type="ECO:0000259" key="6">
    <source>
        <dbReference type="PROSITE" id="PS50977"/>
    </source>
</evidence>
<dbReference type="PANTHER" id="PTHR30055">
    <property type="entry name" value="HTH-TYPE TRANSCRIPTIONAL REGULATOR RUTR"/>
    <property type="match status" value="1"/>
</dbReference>
<evidence type="ECO:0000256" key="3">
    <source>
        <dbReference type="ARBA" id="ARBA00023125"/>
    </source>
</evidence>
<keyword evidence="3 5" id="KW-0238">DNA-binding</keyword>
<dbReference type="InterPro" id="IPR009057">
    <property type="entry name" value="Homeodomain-like_sf"/>
</dbReference>
<dbReference type="AlphaFoldDB" id="M7NS84"/>
<name>M7NS84_9BACT</name>
<dbReference type="eggNOG" id="COG1309">
    <property type="taxonomic scope" value="Bacteria"/>
</dbReference>
<dbReference type="EMBL" id="AODQ01000004">
    <property type="protein sequence ID" value="EMR04560.1"/>
    <property type="molecule type" value="Genomic_DNA"/>
</dbReference>
<gene>
    <name evidence="7" type="primary">kstR2_1</name>
    <name evidence="7" type="ORF">ADICEAN_00318</name>
</gene>
<proteinExistence type="predicted"/>
<evidence type="ECO:0000256" key="2">
    <source>
        <dbReference type="ARBA" id="ARBA00023015"/>
    </source>
</evidence>
<evidence type="ECO:0000256" key="4">
    <source>
        <dbReference type="ARBA" id="ARBA00023163"/>
    </source>
</evidence>
<dbReference type="GO" id="GO:0003700">
    <property type="term" value="F:DNA-binding transcription factor activity"/>
    <property type="evidence" value="ECO:0007669"/>
    <property type="project" value="TreeGrafter"/>
</dbReference>
<dbReference type="PROSITE" id="PS50977">
    <property type="entry name" value="HTH_TETR_2"/>
    <property type="match status" value="1"/>
</dbReference>
<dbReference type="Pfam" id="PF17932">
    <property type="entry name" value="TetR_C_24"/>
    <property type="match status" value="1"/>
</dbReference>
<dbReference type="InterPro" id="IPR050109">
    <property type="entry name" value="HTH-type_TetR-like_transc_reg"/>
</dbReference>
<dbReference type="RefSeq" id="WP_009193728.1">
    <property type="nucleotide sequence ID" value="NZ_AODQ01000004.1"/>
</dbReference>
<evidence type="ECO:0000313" key="8">
    <source>
        <dbReference type="Proteomes" id="UP000011910"/>
    </source>
</evidence>
<dbReference type="InterPro" id="IPR041490">
    <property type="entry name" value="KstR2_TetR_C"/>
</dbReference>
<dbReference type="InterPro" id="IPR036271">
    <property type="entry name" value="Tet_transcr_reg_TetR-rel_C_sf"/>
</dbReference>
<feature type="DNA-binding region" description="H-T-H motif" evidence="5">
    <location>
        <begin position="29"/>
        <end position="48"/>
    </location>
</feature>
<keyword evidence="1" id="KW-0678">Repressor</keyword>
<dbReference type="GO" id="GO:0000976">
    <property type="term" value="F:transcription cis-regulatory region binding"/>
    <property type="evidence" value="ECO:0007669"/>
    <property type="project" value="TreeGrafter"/>
</dbReference>
<dbReference type="SUPFAM" id="SSF48498">
    <property type="entry name" value="Tetracyclin repressor-like, C-terminal domain"/>
    <property type="match status" value="1"/>
</dbReference>
<feature type="domain" description="HTH tetR-type" evidence="6">
    <location>
        <begin position="6"/>
        <end position="66"/>
    </location>
</feature>
<dbReference type="Proteomes" id="UP000011910">
    <property type="component" value="Unassembled WGS sequence"/>
</dbReference>
<dbReference type="SUPFAM" id="SSF46689">
    <property type="entry name" value="Homeodomain-like"/>
    <property type="match status" value="1"/>
</dbReference>